<evidence type="ECO:0000256" key="3">
    <source>
        <dbReference type="ARBA" id="ARBA00022630"/>
    </source>
</evidence>
<dbReference type="InterPro" id="IPR024036">
    <property type="entry name" value="tRNA-dHydroUridine_Synthase_C"/>
</dbReference>
<comment type="function">
    <text evidence="1 11">Catalyzes the synthesis of 5,6-dihydrouridine (D), a modified base found in the D-loop of most tRNAs, via the reduction of the C5-C6 double bond in target uridines.</text>
</comment>
<organism evidence="15 16">
    <name type="scientific">Anaerohalosphaera lusitana</name>
    <dbReference type="NCBI Taxonomy" id="1936003"/>
    <lineage>
        <taxon>Bacteria</taxon>
        <taxon>Pseudomonadati</taxon>
        <taxon>Planctomycetota</taxon>
        <taxon>Phycisphaerae</taxon>
        <taxon>Sedimentisphaerales</taxon>
        <taxon>Anaerohalosphaeraceae</taxon>
        <taxon>Anaerohalosphaera</taxon>
    </lineage>
</organism>
<feature type="binding site" evidence="13">
    <location>
        <position position="71"/>
    </location>
    <ligand>
        <name>FMN</name>
        <dbReference type="ChEBI" id="CHEBI:58210"/>
    </ligand>
</feature>
<evidence type="ECO:0000256" key="11">
    <source>
        <dbReference type="PIRNR" id="PIRNR006621"/>
    </source>
</evidence>
<dbReference type="EC" id="1.3.1.-" evidence="11"/>
<feature type="binding site" evidence="13">
    <location>
        <position position="140"/>
    </location>
    <ligand>
        <name>FMN</name>
        <dbReference type="ChEBI" id="CHEBI:58210"/>
    </ligand>
</feature>
<evidence type="ECO:0000256" key="9">
    <source>
        <dbReference type="ARBA" id="ARBA00048205"/>
    </source>
</evidence>
<sequence>MLEIGNIELDVPVMQAPLSGYTDAAMRVVAKEHGAPLTFTGVMLDKTLLCEKAVRKGIFHPAKGENPVGGQVLGRDPVKMAKAAAVFERLGYDMIDLNIACPAPKVLRRGRGGALLGEPERVIEIWRRVREAVSFPVTMKLRIGVGSDDGTEDNFWRICETVCDEGIDAVMVHGRTVKKKYKGKADWDIISEVKRRFPETNVIGSGDIFTAEDAVERLRTENVDGVLVARGAIGNPWIFDEIRALLAGEEKPGNPVLKEQGRVILRHFGMVSSLREKLKGVRYFRKFAAGYCKRHPERKKAMLGIMGAKSRDEVIAQIEKWYGVNAEAILAELEQDRAA</sequence>
<evidence type="ECO:0000256" key="4">
    <source>
        <dbReference type="ARBA" id="ARBA00022643"/>
    </source>
</evidence>
<dbReference type="RefSeq" id="WP_205847912.1">
    <property type="nucleotide sequence ID" value="NZ_CP019791.1"/>
</dbReference>
<dbReference type="PANTHER" id="PTHR45846:SF1">
    <property type="entry name" value="TRNA-DIHYDROURIDINE(47) SYNTHASE [NAD(P)(+)]-LIKE"/>
    <property type="match status" value="1"/>
</dbReference>
<keyword evidence="16" id="KW-1185">Reference proteome</keyword>
<dbReference type="SUPFAM" id="SSF51395">
    <property type="entry name" value="FMN-linked oxidoreductases"/>
    <property type="match status" value="1"/>
</dbReference>
<dbReference type="Pfam" id="PF01207">
    <property type="entry name" value="Dus"/>
    <property type="match status" value="1"/>
</dbReference>
<dbReference type="CDD" id="cd02801">
    <property type="entry name" value="DUS_like_FMN"/>
    <property type="match status" value="1"/>
</dbReference>
<comment type="cofactor">
    <cofactor evidence="11 13">
        <name>FMN</name>
        <dbReference type="ChEBI" id="CHEBI:58210"/>
    </cofactor>
</comment>
<evidence type="ECO:0000313" key="15">
    <source>
        <dbReference type="EMBL" id="AQT69709.1"/>
    </source>
</evidence>
<keyword evidence="13" id="KW-0547">Nucleotide-binding</keyword>
<dbReference type="GO" id="GO:0000049">
    <property type="term" value="F:tRNA binding"/>
    <property type="evidence" value="ECO:0007669"/>
    <property type="project" value="UniProtKB-KW"/>
</dbReference>
<keyword evidence="3 11" id="KW-0285">Flavoprotein</keyword>
<gene>
    <name evidence="15" type="primary">dus</name>
    <name evidence="15" type="ORF">STSP2_02905</name>
</gene>
<feature type="domain" description="DUS-like FMN-binding" evidence="14">
    <location>
        <begin position="15"/>
        <end position="299"/>
    </location>
</feature>
<protein>
    <recommendedName>
        <fullName evidence="11">tRNA-dihydrouridine synthase</fullName>
        <ecNumber evidence="11">1.3.1.-</ecNumber>
    </recommendedName>
</protein>
<dbReference type="EMBL" id="CP019791">
    <property type="protein sequence ID" value="AQT69709.1"/>
    <property type="molecule type" value="Genomic_DNA"/>
</dbReference>
<dbReference type="InterPro" id="IPR035587">
    <property type="entry name" value="DUS-like_FMN-bd"/>
</dbReference>
<dbReference type="KEGG" id="alus:STSP2_02905"/>
<comment type="catalytic activity">
    <reaction evidence="10">
        <text>a 5,6-dihydrouridine in tRNA + NAD(+) = a uridine in tRNA + NADH + H(+)</text>
        <dbReference type="Rhea" id="RHEA:54452"/>
        <dbReference type="Rhea" id="RHEA-COMP:13339"/>
        <dbReference type="Rhea" id="RHEA-COMP:13887"/>
        <dbReference type="ChEBI" id="CHEBI:15378"/>
        <dbReference type="ChEBI" id="CHEBI:57540"/>
        <dbReference type="ChEBI" id="CHEBI:57945"/>
        <dbReference type="ChEBI" id="CHEBI:65315"/>
        <dbReference type="ChEBI" id="CHEBI:74443"/>
    </reaction>
</comment>
<evidence type="ECO:0000259" key="14">
    <source>
        <dbReference type="Pfam" id="PF01207"/>
    </source>
</evidence>
<evidence type="ECO:0000256" key="8">
    <source>
        <dbReference type="ARBA" id="ARBA00023002"/>
    </source>
</evidence>
<evidence type="ECO:0000256" key="12">
    <source>
        <dbReference type="PIRSR" id="PIRSR006621-1"/>
    </source>
</evidence>
<keyword evidence="7" id="KW-0694">RNA-binding</keyword>
<evidence type="ECO:0000256" key="5">
    <source>
        <dbReference type="ARBA" id="ARBA00022694"/>
    </source>
</evidence>
<reference evidence="16" key="1">
    <citation type="submission" date="2017-02" db="EMBL/GenBank/DDBJ databases">
        <title>Comparative genomics and description of representatives of a novel lineage of planctomycetes thriving in anoxic sediments.</title>
        <authorList>
            <person name="Spring S."/>
            <person name="Bunk B."/>
            <person name="Sproer C."/>
        </authorList>
    </citation>
    <scope>NUCLEOTIDE SEQUENCE [LARGE SCALE GENOMIC DNA]</scope>
    <source>
        <strain evidence="16">ST-NAGAB-D1</strain>
    </source>
</reference>
<feature type="binding site" evidence="13">
    <location>
        <begin position="229"/>
        <end position="230"/>
    </location>
    <ligand>
        <name>FMN</name>
        <dbReference type="ChEBI" id="CHEBI:58210"/>
    </ligand>
</feature>
<dbReference type="Gene3D" id="3.20.20.70">
    <property type="entry name" value="Aldolase class I"/>
    <property type="match status" value="1"/>
</dbReference>
<dbReference type="GO" id="GO:0017150">
    <property type="term" value="F:tRNA dihydrouridine synthase activity"/>
    <property type="evidence" value="ECO:0007669"/>
    <property type="project" value="InterPro"/>
</dbReference>
<evidence type="ECO:0000256" key="13">
    <source>
        <dbReference type="PIRSR" id="PIRSR006621-2"/>
    </source>
</evidence>
<keyword evidence="8 11" id="KW-0560">Oxidoreductase</keyword>
<keyword evidence="6" id="KW-0521">NADP</keyword>
<comment type="similarity">
    <text evidence="11">Belongs to the dus family.</text>
</comment>
<name>A0A1U9NP78_9BACT</name>
<dbReference type="Proteomes" id="UP000189674">
    <property type="component" value="Chromosome"/>
</dbReference>
<dbReference type="GO" id="GO:0050660">
    <property type="term" value="F:flavin adenine dinucleotide binding"/>
    <property type="evidence" value="ECO:0007669"/>
    <property type="project" value="InterPro"/>
</dbReference>
<feature type="binding site" evidence="13">
    <location>
        <position position="173"/>
    </location>
    <ligand>
        <name>FMN</name>
        <dbReference type="ChEBI" id="CHEBI:58210"/>
    </ligand>
</feature>
<proteinExistence type="inferred from homology"/>
<dbReference type="PANTHER" id="PTHR45846">
    <property type="entry name" value="TRNA-DIHYDROURIDINE(47) SYNTHASE [NAD(P)(+)]-LIKE"/>
    <property type="match status" value="1"/>
</dbReference>
<evidence type="ECO:0000313" key="16">
    <source>
        <dbReference type="Proteomes" id="UP000189674"/>
    </source>
</evidence>
<accession>A0A1U9NP78</accession>
<evidence type="ECO:0000256" key="10">
    <source>
        <dbReference type="ARBA" id="ARBA00048802"/>
    </source>
</evidence>
<dbReference type="InterPro" id="IPR013785">
    <property type="entry name" value="Aldolase_TIM"/>
</dbReference>
<dbReference type="PIRSF" id="PIRSF006621">
    <property type="entry name" value="Dus"/>
    <property type="match status" value="1"/>
</dbReference>
<keyword evidence="4 11" id="KW-0288">FMN</keyword>
<keyword evidence="5 11" id="KW-0819">tRNA processing</keyword>
<evidence type="ECO:0000256" key="1">
    <source>
        <dbReference type="ARBA" id="ARBA00002790"/>
    </source>
</evidence>
<dbReference type="AlphaFoldDB" id="A0A1U9NP78"/>
<dbReference type="Gene3D" id="1.10.1200.80">
    <property type="entry name" value="Putative flavin oxidoreducatase, domain 2"/>
    <property type="match status" value="1"/>
</dbReference>
<evidence type="ECO:0000256" key="6">
    <source>
        <dbReference type="ARBA" id="ARBA00022857"/>
    </source>
</evidence>
<feature type="active site" description="Proton donor" evidence="12">
    <location>
        <position position="101"/>
    </location>
</feature>
<dbReference type="InterPro" id="IPR001269">
    <property type="entry name" value="DUS_fam"/>
</dbReference>
<evidence type="ECO:0000256" key="7">
    <source>
        <dbReference type="ARBA" id="ARBA00022884"/>
    </source>
</evidence>
<dbReference type="STRING" id="1936003.STSP2_02905"/>
<comment type="catalytic activity">
    <reaction evidence="9">
        <text>a 5,6-dihydrouridine in tRNA + NADP(+) = a uridine in tRNA + NADPH + H(+)</text>
        <dbReference type="Rhea" id="RHEA:23624"/>
        <dbReference type="Rhea" id="RHEA-COMP:13339"/>
        <dbReference type="Rhea" id="RHEA-COMP:13887"/>
        <dbReference type="ChEBI" id="CHEBI:15378"/>
        <dbReference type="ChEBI" id="CHEBI:57783"/>
        <dbReference type="ChEBI" id="CHEBI:58349"/>
        <dbReference type="ChEBI" id="CHEBI:65315"/>
        <dbReference type="ChEBI" id="CHEBI:74443"/>
    </reaction>
</comment>
<keyword evidence="2" id="KW-0820">tRNA-binding</keyword>
<evidence type="ECO:0000256" key="2">
    <source>
        <dbReference type="ARBA" id="ARBA00022555"/>
    </source>
</evidence>